<reference evidence="6 7" key="2">
    <citation type="submission" date="2019-01" db="EMBL/GenBank/DDBJ databases">
        <title>The decoding of complex shrimp genome reveals the adaptation for benthos swimmer, frequently molting mechanism and breeding impact on genome.</title>
        <authorList>
            <person name="Sun Y."/>
            <person name="Gao Y."/>
            <person name="Yu Y."/>
        </authorList>
    </citation>
    <scope>NUCLEOTIDE SEQUENCE [LARGE SCALE GENOMIC DNA]</scope>
    <source>
        <tissue evidence="6">Muscle</tissue>
    </source>
</reference>
<dbReference type="Gene3D" id="2.60.40.790">
    <property type="match status" value="1"/>
</dbReference>
<dbReference type="GO" id="GO:0051082">
    <property type="term" value="F:unfolded protein binding"/>
    <property type="evidence" value="ECO:0007669"/>
    <property type="project" value="TreeGrafter"/>
</dbReference>
<feature type="domain" description="SHSP" evidence="5">
    <location>
        <begin position="516"/>
        <end position="622"/>
    </location>
</feature>
<evidence type="ECO:0000256" key="1">
    <source>
        <dbReference type="ARBA" id="ARBA00023016"/>
    </source>
</evidence>
<dbReference type="CDD" id="cd06526">
    <property type="entry name" value="metazoan_ACD"/>
    <property type="match status" value="1"/>
</dbReference>
<reference evidence="6 7" key="1">
    <citation type="submission" date="2018-04" db="EMBL/GenBank/DDBJ databases">
        <authorList>
            <person name="Zhang X."/>
            <person name="Yuan J."/>
            <person name="Li F."/>
            <person name="Xiang J."/>
        </authorList>
    </citation>
    <scope>NUCLEOTIDE SEQUENCE [LARGE SCALE GENOMIC DNA]</scope>
    <source>
        <tissue evidence="6">Muscle</tissue>
    </source>
</reference>
<dbReference type="InterPro" id="IPR002068">
    <property type="entry name" value="A-crystallin/Hsp20_dom"/>
</dbReference>
<dbReference type="OrthoDB" id="6350208at2759"/>
<name>A0A3R7SR42_PENVA</name>
<dbReference type="EMBL" id="QCYY01002295">
    <property type="protein sequence ID" value="ROT71458.1"/>
    <property type="molecule type" value="Genomic_DNA"/>
</dbReference>
<evidence type="ECO:0000259" key="5">
    <source>
        <dbReference type="PROSITE" id="PS01031"/>
    </source>
</evidence>
<keyword evidence="7" id="KW-1185">Reference proteome</keyword>
<accession>A0A3R7SR42</accession>
<organism evidence="6 7">
    <name type="scientific">Penaeus vannamei</name>
    <name type="common">Whiteleg shrimp</name>
    <name type="synonym">Litopenaeus vannamei</name>
    <dbReference type="NCBI Taxonomy" id="6689"/>
    <lineage>
        <taxon>Eukaryota</taxon>
        <taxon>Metazoa</taxon>
        <taxon>Ecdysozoa</taxon>
        <taxon>Arthropoda</taxon>
        <taxon>Crustacea</taxon>
        <taxon>Multicrustacea</taxon>
        <taxon>Malacostraca</taxon>
        <taxon>Eumalacostraca</taxon>
        <taxon>Eucarida</taxon>
        <taxon>Decapoda</taxon>
        <taxon>Dendrobranchiata</taxon>
        <taxon>Penaeoidea</taxon>
        <taxon>Penaeidae</taxon>
        <taxon>Penaeus</taxon>
    </lineage>
</organism>
<dbReference type="GO" id="GO:0009408">
    <property type="term" value="P:response to heat"/>
    <property type="evidence" value="ECO:0007669"/>
    <property type="project" value="TreeGrafter"/>
</dbReference>
<evidence type="ECO:0000256" key="3">
    <source>
        <dbReference type="RuleBase" id="RU003616"/>
    </source>
</evidence>
<evidence type="ECO:0000313" key="7">
    <source>
        <dbReference type="Proteomes" id="UP000283509"/>
    </source>
</evidence>
<evidence type="ECO:0000256" key="2">
    <source>
        <dbReference type="PROSITE-ProRule" id="PRU00285"/>
    </source>
</evidence>
<dbReference type="GO" id="GO:0005634">
    <property type="term" value="C:nucleus"/>
    <property type="evidence" value="ECO:0007669"/>
    <property type="project" value="TreeGrafter"/>
</dbReference>
<protein>
    <submittedName>
        <fullName evidence="6">Heat shock protein 21</fullName>
    </submittedName>
</protein>
<keyword evidence="1 6" id="KW-0346">Stress response</keyword>
<evidence type="ECO:0000256" key="4">
    <source>
        <dbReference type="SAM" id="MobiDB-lite"/>
    </source>
</evidence>
<gene>
    <name evidence="6" type="ORF">C7M84_010209</name>
</gene>
<dbReference type="SUPFAM" id="SSF49764">
    <property type="entry name" value="HSP20-like chaperones"/>
    <property type="match status" value="1"/>
</dbReference>
<dbReference type="GO" id="GO:0005737">
    <property type="term" value="C:cytoplasm"/>
    <property type="evidence" value="ECO:0007669"/>
    <property type="project" value="TreeGrafter"/>
</dbReference>
<evidence type="ECO:0000313" key="6">
    <source>
        <dbReference type="EMBL" id="ROT71458.1"/>
    </source>
</evidence>
<dbReference type="PANTHER" id="PTHR45640:SF13">
    <property type="entry name" value="HEAT SHOCK PROTEIN 22-RELATED"/>
    <property type="match status" value="1"/>
</dbReference>
<sequence length="622" mass="69979">MGKAGHYYLLQDWTQKLFMCTALFTKHYCYYSLKITDEARTITGNKAVLQYNTKYHSEAQIKDQESSPLTPLHSQGHPPTALCGDSTARHNRVAKYPNCKRFECGLYELLSDPKLTICLLEVRHSRMRRAAGYDEDQSHQKTTVVPIKLEEAESSSASKTSDKNEASSVENTSEESNCSRKPICETIKKESINIPSRAKEVPTVNSVQPRSVEIDISKECINDDVCGVEKQGNVKTTERTNPDITDESNLVCKEPDSTGLEISRQRFWDEFLPITRRGSFFQDSFFSDMHTKFDAAIRKVLNRWSSNELEWTDTWDDVGFHYKDILERYRELRSRHLEENLAVTVTSDKTGHKKCQRKEAVVPVQLESKEEEAVRAGHGGSPADVLVSPDEAEKKGSSADLLSPTSDDDDEEGYTFIVRRPGNSYGVSFGDDEDSHAWKRESSAGDSRSKCALKSSGLDCESRNLAIVRKGLFADDCCFENVRRNYSQAVRQVLEKANEWSCGSDTLDKYRKLRQQKVSLENQAVGVSEDSESHQIVMDVLDFLGGDVTVRLVEGKELLVEGQAERQDGGRVSRVSFVRRFALPELVERDAVSCVLSSDGILTIVSEKKGDAPGQRDRRSAQ</sequence>
<dbReference type="InterPro" id="IPR008978">
    <property type="entry name" value="HSP20-like_chaperone"/>
</dbReference>
<feature type="region of interest" description="Disordered" evidence="4">
    <location>
        <begin position="366"/>
        <end position="413"/>
    </location>
</feature>
<dbReference type="Pfam" id="PF00011">
    <property type="entry name" value="HSP20"/>
    <property type="match status" value="1"/>
</dbReference>
<dbReference type="InterPro" id="IPR001436">
    <property type="entry name" value="Alpha-crystallin/sHSP_animal"/>
</dbReference>
<feature type="compositionally biased region" description="Polar residues" evidence="4">
    <location>
        <begin position="166"/>
        <end position="175"/>
    </location>
</feature>
<dbReference type="Proteomes" id="UP000283509">
    <property type="component" value="Unassembled WGS sequence"/>
</dbReference>
<dbReference type="GO" id="GO:0042026">
    <property type="term" value="P:protein refolding"/>
    <property type="evidence" value="ECO:0007669"/>
    <property type="project" value="TreeGrafter"/>
</dbReference>
<dbReference type="PROSITE" id="PS01031">
    <property type="entry name" value="SHSP"/>
    <property type="match status" value="1"/>
</dbReference>
<feature type="region of interest" description="Disordered" evidence="4">
    <location>
        <begin position="130"/>
        <end position="175"/>
    </location>
</feature>
<dbReference type="PRINTS" id="PR00299">
    <property type="entry name" value="ACRYSTALLIN"/>
</dbReference>
<comment type="caution">
    <text evidence="6">The sequence shown here is derived from an EMBL/GenBank/DDBJ whole genome shotgun (WGS) entry which is preliminary data.</text>
</comment>
<dbReference type="AlphaFoldDB" id="A0A3R7SR42"/>
<dbReference type="PANTHER" id="PTHR45640">
    <property type="entry name" value="HEAT SHOCK PROTEIN HSP-12.2-RELATED"/>
    <property type="match status" value="1"/>
</dbReference>
<proteinExistence type="inferred from homology"/>
<comment type="similarity">
    <text evidence="2 3">Belongs to the small heat shock protein (HSP20) family.</text>
</comment>